<proteinExistence type="predicted"/>
<dbReference type="SUPFAM" id="SSF54523">
    <property type="entry name" value="Pili subunits"/>
    <property type="match status" value="1"/>
</dbReference>
<name>A0A369XP97_9PROT</name>
<evidence type="ECO:0000256" key="1">
    <source>
        <dbReference type="SAM" id="Phobius"/>
    </source>
</evidence>
<sequence length="258" mass="26621">MSRGHFLRAKNRGFTLAELAIVLVIVALLVGSLLVPLSTQIDSRNLADTRRALAEIRETILGYAVVNGRLPCPALANVASGTAGAGLEGTPDASGCPNIAGVVPWATLGVAETDAWGRRYSYRVTKVFTKKVPVTNPALFTGAECTPPSIPQSAGFALCSLGELTVYAAGGGAKIATAVPAVVVSHGKNGKGAYTVLGTQTASGADADEQDNQLTGAGNTMANPDFVYKPAIPGFDDEVVWIAPGVLFSRMIRAGKLP</sequence>
<dbReference type="InterPro" id="IPR045584">
    <property type="entry name" value="Pilin-like"/>
</dbReference>
<dbReference type="Pfam" id="PF07963">
    <property type="entry name" value="N_methyl"/>
    <property type="match status" value="1"/>
</dbReference>
<accession>A0A369XP97</accession>
<dbReference type="NCBIfam" id="TIGR02532">
    <property type="entry name" value="IV_pilin_GFxxxE"/>
    <property type="match status" value="1"/>
</dbReference>
<keyword evidence="1" id="KW-0472">Membrane</keyword>
<dbReference type="AlphaFoldDB" id="A0A369XP97"/>
<dbReference type="EMBL" id="QPGA01000003">
    <property type="protein sequence ID" value="RDE51971.1"/>
    <property type="molecule type" value="Genomic_DNA"/>
</dbReference>
<keyword evidence="1" id="KW-0812">Transmembrane</keyword>
<evidence type="ECO:0000313" key="2">
    <source>
        <dbReference type="EMBL" id="RDE51971.1"/>
    </source>
</evidence>
<keyword evidence="1" id="KW-1133">Transmembrane helix</keyword>
<evidence type="ECO:0000313" key="3">
    <source>
        <dbReference type="Proteomes" id="UP000253831"/>
    </source>
</evidence>
<dbReference type="InterPro" id="IPR012902">
    <property type="entry name" value="N_methyl_site"/>
</dbReference>
<reference evidence="2 3" key="1">
    <citation type="submission" date="2018-05" db="EMBL/GenBank/DDBJ databases">
        <title>Integrated omic analyses show evidence that a Ca. Accumulibacter phosphatis strain performs denitrification under micro-aerobic conditions.</title>
        <authorList>
            <person name="Camejo P.Y."/>
            <person name="Katherine M.D."/>
            <person name="Daniel N.R."/>
        </authorList>
    </citation>
    <scope>NUCLEOTIDE SEQUENCE [LARGE SCALE GENOMIC DNA]</scope>
    <source>
        <strain evidence="2">UW-LDO-IC</strain>
    </source>
</reference>
<protein>
    <submittedName>
        <fullName evidence="2">Type II secretion system protein</fullName>
    </submittedName>
</protein>
<organism evidence="2 3">
    <name type="scientific">Candidatus Accumulibacter meliphilus</name>
    <dbReference type="NCBI Taxonomy" id="2211374"/>
    <lineage>
        <taxon>Bacteria</taxon>
        <taxon>Pseudomonadati</taxon>
        <taxon>Pseudomonadota</taxon>
        <taxon>Betaproteobacteria</taxon>
        <taxon>Candidatus Accumulibacter</taxon>
    </lineage>
</organism>
<gene>
    <name evidence="2" type="ORF">DVS81_03390</name>
</gene>
<dbReference type="Proteomes" id="UP000253831">
    <property type="component" value="Unassembled WGS sequence"/>
</dbReference>
<comment type="caution">
    <text evidence="2">The sequence shown here is derived from an EMBL/GenBank/DDBJ whole genome shotgun (WGS) entry which is preliminary data.</text>
</comment>
<dbReference type="Gene3D" id="3.30.700.10">
    <property type="entry name" value="Glycoprotein, Type 4 Pilin"/>
    <property type="match status" value="1"/>
</dbReference>
<feature type="transmembrane region" description="Helical" evidence="1">
    <location>
        <begin position="12"/>
        <end position="35"/>
    </location>
</feature>